<evidence type="ECO:0000256" key="3">
    <source>
        <dbReference type="ARBA" id="ARBA00022729"/>
    </source>
</evidence>
<protein>
    <submittedName>
        <fullName evidence="6">Substrate-binding domain-containing protein</fullName>
    </submittedName>
</protein>
<proteinExistence type="inferred from homology"/>
<dbReference type="Pfam" id="PF13407">
    <property type="entry name" value="Peripla_BP_4"/>
    <property type="match status" value="1"/>
</dbReference>
<dbReference type="EMBL" id="WHNZ01000027">
    <property type="protein sequence ID" value="NOV01142.1"/>
    <property type="molecule type" value="Genomic_DNA"/>
</dbReference>
<comment type="subcellular location">
    <subcellularLocation>
        <location evidence="1">Cell envelope</location>
    </subcellularLocation>
</comment>
<dbReference type="SUPFAM" id="SSF53822">
    <property type="entry name" value="Periplasmic binding protein-like I"/>
    <property type="match status" value="1"/>
</dbReference>
<dbReference type="Proteomes" id="UP000618579">
    <property type="component" value="Unassembled WGS sequence"/>
</dbReference>
<organism evidence="6 7">
    <name type="scientific">Paenibacillus planticolens</name>
    <dbReference type="NCBI Taxonomy" id="2654976"/>
    <lineage>
        <taxon>Bacteria</taxon>
        <taxon>Bacillati</taxon>
        <taxon>Bacillota</taxon>
        <taxon>Bacilli</taxon>
        <taxon>Bacillales</taxon>
        <taxon>Paenibacillaceae</taxon>
        <taxon>Paenibacillus</taxon>
    </lineage>
</organism>
<evidence type="ECO:0000256" key="2">
    <source>
        <dbReference type="ARBA" id="ARBA00007639"/>
    </source>
</evidence>
<name>A0ABX1ZM51_9BACL</name>
<comment type="similarity">
    <text evidence="2">Belongs to the bacterial solute-binding protein 2 family.</text>
</comment>
<dbReference type="InterPro" id="IPR025997">
    <property type="entry name" value="SBP_2_dom"/>
</dbReference>
<evidence type="ECO:0000256" key="4">
    <source>
        <dbReference type="SAM" id="Phobius"/>
    </source>
</evidence>
<keyword evidence="4" id="KW-1133">Transmembrane helix</keyword>
<dbReference type="PANTHER" id="PTHR46847:SF1">
    <property type="entry name" value="D-ALLOSE-BINDING PERIPLASMIC PROTEIN-RELATED"/>
    <property type="match status" value="1"/>
</dbReference>
<keyword evidence="4" id="KW-0812">Transmembrane</keyword>
<keyword evidence="3" id="KW-0732">Signal</keyword>
<dbReference type="InterPro" id="IPR028082">
    <property type="entry name" value="Peripla_BP_I"/>
</dbReference>
<feature type="domain" description="Periplasmic binding protein" evidence="5">
    <location>
        <begin position="68"/>
        <end position="325"/>
    </location>
</feature>
<keyword evidence="7" id="KW-1185">Reference proteome</keyword>
<accession>A0ABX1ZM51</accession>
<dbReference type="Gene3D" id="3.40.50.2300">
    <property type="match status" value="2"/>
</dbReference>
<evidence type="ECO:0000313" key="7">
    <source>
        <dbReference type="Proteomes" id="UP000618579"/>
    </source>
</evidence>
<evidence type="ECO:0000259" key="5">
    <source>
        <dbReference type="Pfam" id="PF13407"/>
    </source>
</evidence>
<reference evidence="6 7" key="1">
    <citation type="submission" date="2019-10" db="EMBL/GenBank/DDBJ databases">
        <title>Description of Paenibacillus pedi sp. nov.</title>
        <authorList>
            <person name="Carlier A."/>
            <person name="Qi S."/>
        </authorList>
    </citation>
    <scope>NUCLEOTIDE SEQUENCE [LARGE SCALE GENOMIC DNA]</scope>
    <source>
        <strain evidence="6 7">LMG 31457</strain>
    </source>
</reference>
<comment type="caution">
    <text evidence="6">The sequence shown here is derived from an EMBL/GenBank/DDBJ whole genome shotgun (WGS) entry which is preliminary data.</text>
</comment>
<evidence type="ECO:0000256" key="1">
    <source>
        <dbReference type="ARBA" id="ARBA00004196"/>
    </source>
</evidence>
<evidence type="ECO:0000313" key="6">
    <source>
        <dbReference type="EMBL" id="NOV01142.1"/>
    </source>
</evidence>
<sequence length="359" mass="39170">MSLALRLKVKSGKVRRFGLCSPNVPRKESPMTVKRPVFLAVLSVIVIGFVVVASMEMLRITNPRKLEIAVVLKTNNVRSDYWQMVSAGVKAAAKELAVNIDITGPVSETDTAGQIRNVDEALLKKPDAIILAATDYERLAPAATKIKESGTKLILIDSPVYTHTEASLIATDNFEAGRKAGVFLAGGQNSQLFGVMTLGGNQQSIAEKERVSGFKEAIADFPGVEYAGNYEFDGTEDAAYEQVKHLLAMYPNIKGIAGLNEKATLGAARAIKEKKWEDHIKIVGFDSSIYEIKLLEEGVIKATIVQKPFNMGYLSVETAVQALSGIKVDPKVSIDAHVITKENMYTQENQELLFPLVEK</sequence>
<dbReference type="PANTHER" id="PTHR46847">
    <property type="entry name" value="D-ALLOSE-BINDING PERIPLASMIC PROTEIN-RELATED"/>
    <property type="match status" value="1"/>
</dbReference>
<gene>
    <name evidence="6" type="ORF">GC097_14075</name>
</gene>
<dbReference type="CDD" id="cd20006">
    <property type="entry name" value="PBP1_ABC_sugar_binding-like"/>
    <property type="match status" value="1"/>
</dbReference>
<feature type="transmembrane region" description="Helical" evidence="4">
    <location>
        <begin position="36"/>
        <end position="55"/>
    </location>
</feature>
<keyword evidence="4" id="KW-0472">Membrane</keyword>